<gene>
    <name evidence="3" type="ORF">ROJ8625_03194</name>
</gene>
<dbReference type="Pfam" id="PF03428">
    <property type="entry name" value="RP-C"/>
    <property type="match status" value="1"/>
</dbReference>
<dbReference type="Proteomes" id="UP000193570">
    <property type="component" value="Unassembled WGS sequence"/>
</dbReference>
<evidence type="ECO:0000313" key="3">
    <source>
        <dbReference type="EMBL" id="SLN63365.1"/>
    </source>
</evidence>
<dbReference type="InterPro" id="IPR005090">
    <property type="entry name" value="RepC_N"/>
</dbReference>
<evidence type="ECO:0000256" key="1">
    <source>
        <dbReference type="SAM" id="MobiDB-lite"/>
    </source>
</evidence>
<accession>A0A1X6ZVW5</accession>
<dbReference type="RefSeq" id="WP_085792885.1">
    <property type="nucleotide sequence ID" value="NZ_FWFK01000006.1"/>
</dbReference>
<name>A0A1X6ZVW5_9RHOB</name>
<dbReference type="AlphaFoldDB" id="A0A1X6ZVW5"/>
<dbReference type="OrthoDB" id="7488837at2"/>
<feature type="domain" description="Plasmid replication protein C N-terminal" evidence="2">
    <location>
        <begin position="24"/>
        <end position="175"/>
    </location>
</feature>
<protein>
    <recommendedName>
        <fullName evidence="2">Plasmid replication protein C N-terminal domain-containing protein</fullName>
    </recommendedName>
</protein>
<feature type="compositionally biased region" description="Low complexity" evidence="1">
    <location>
        <begin position="238"/>
        <end position="248"/>
    </location>
</feature>
<evidence type="ECO:0000313" key="4">
    <source>
        <dbReference type="Proteomes" id="UP000193570"/>
    </source>
</evidence>
<proteinExistence type="predicted"/>
<feature type="region of interest" description="Disordered" evidence="1">
    <location>
        <begin position="229"/>
        <end position="282"/>
    </location>
</feature>
<reference evidence="3 4" key="1">
    <citation type="submission" date="2017-03" db="EMBL/GenBank/DDBJ databases">
        <authorList>
            <person name="Afonso C.L."/>
            <person name="Miller P.J."/>
            <person name="Scott M.A."/>
            <person name="Spackman E."/>
            <person name="Goraichik I."/>
            <person name="Dimitrov K.M."/>
            <person name="Suarez D.L."/>
            <person name="Swayne D.E."/>
        </authorList>
    </citation>
    <scope>NUCLEOTIDE SEQUENCE [LARGE SCALE GENOMIC DNA]</scope>
    <source>
        <strain evidence="3 4">CECT 8625</strain>
    </source>
</reference>
<keyword evidence="4" id="KW-1185">Reference proteome</keyword>
<dbReference type="EMBL" id="FWFK01000006">
    <property type="protein sequence ID" value="SLN63365.1"/>
    <property type="molecule type" value="Genomic_DNA"/>
</dbReference>
<sequence>MNHTISAAPRAGARESCVRTSPAGFRPVLRRTLLCAIRATRTDFGLSTGDVLVLDTLLSFLPCRERGTERPITPDTMLTIYAANATICARANGMDERVLRRHIARLVAAGLLARRDSATRKRFPLRSGGQVRAAYGLDLTPLLERHAEIAALAETRAAEAEEARAVRAEALAVRAVLLRGAARLTAEARDFVETAKTVLRRTTLSLGDMRAILARLMRLARGQAVMAEAPAPSPTAAPCPAADVADPQPEARTGAEDGSETDAESAANGEIVRPVESPKTETDMAHLPDRAALAATWATCPALSEYVPHPPDRPAELMQSVYMMGSFVGVKERPLAEAIATLGWLRVVTALDYLIANATRIARPDRYLGRMVTEFRAGKPVAGIR</sequence>
<organism evidence="3 4">
    <name type="scientific">Roseivivax jejudonensis</name>
    <dbReference type="NCBI Taxonomy" id="1529041"/>
    <lineage>
        <taxon>Bacteria</taxon>
        <taxon>Pseudomonadati</taxon>
        <taxon>Pseudomonadota</taxon>
        <taxon>Alphaproteobacteria</taxon>
        <taxon>Rhodobacterales</taxon>
        <taxon>Roseobacteraceae</taxon>
        <taxon>Roseivivax</taxon>
    </lineage>
</organism>
<evidence type="ECO:0000259" key="2">
    <source>
        <dbReference type="Pfam" id="PF03428"/>
    </source>
</evidence>